<sequence>MSTVFDFTYTLNSETSQNEVLNNAIAATAKKEYEPTSHFFVDESQLSSTVVANYTTDAFGPVTGSLTTKYRTTSKIRATVTDPVKVMAICNGQVLIQPQTGDATKVNLILKPSNTYSPLKIKYFIYRGVNKADLIGNNILKPLVNEGTGQPTFLAKLWKQYIAYNSTLIDPNTKAPLPLPTEFPSFLIGYDETQSDNTLIENYFTKKDINISYQIPLCTAGEHLGNFTGEIGLDIVLDHGDYQLQNQEELFKFDLKFAREKEHIFDTTAIPSSTPVKIKRYKEYIHQFMDAAAFWGSHMECGTIKTIATDSSTDATIKKGLKTNNDIFTKIVNKYQTQNKIYVYVQGENNRSYNYYDSTRKVFGFSSTGQLNETEASGWPIIIEELTVTASTPPKYKKGISFNLEYNIDTRIPEQERHVTVDVISPNNNTSHYPLLEKPVNPITPATVPAFLTNKTAPITTILQVNETKSCATFLILYGNLKQEFPLKNYYNNLFPANFNTNFLLPNAEIENMNLWATYDKSRMINLDAVVDIGASIQNKVVFDNGKESKDSGAAVPRKTRRLYMAILKRNSIHEVEYDRLNIDTITAGIAKSTTTREQYALNVYNNTDFSVFKGTFEDGLDTINSLSLIHKDSSLKKNSFFHLGITDEEYNTLMYNQINARGTIQTATTVTQNLPLEADNVFFHLEEDLTFTNRNVQKFKVGFRFEDATGNISTLFPTVTNEVFVYTVDGFYFFSKEYSAYQEYVVTDSTYIRNYEEKIGFDNIESTSNKRYEDWFIEKDINMKNKVDTFINALSQIDNNANFYNNVKTLVENSALSIWNQAISTVQANSNANPDDRPLYWARLKMQVALKSHPYFGGGNNAKDLDNLILLFEEKSRNYTSVINAPVGTNKILITGFDPFQLENDIEQWNPSGIAILSLHGKLINNTYIQTMIFPVRYKDFDKGYVEKYIFPHIANVKMIITVSQGRYRFDIERFASKFRTKTSTDNLNIKNTNHIFYLPNGNKIEQTSLSKIPEFLETTLPIAHMIPGTLGNNRVVYNQEYQSNISSLQYSSANSGINNLSAPAIGEIALNGSGGTYLSNEIFFRVAVLRNHLNLNDNLKSGHLHVPILDVNNYSLAANFIVETTKILKDAIQSL</sequence>
<dbReference type="Proteomes" id="UP001151079">
    <property type="component" value="Unassembled WGS sequence"/>
</dbReference>
<dbReference type="AlphaFoldDB" id="A0A9X3C7C3"/>
<evidence type="ECO:0000256" key="3">
    <source>
        <dbReference type="ARBA" id="ARBA00022801"/>
    </source>
</evidence>
<reference evidence="5" key="1">
    <citation type="submission" date="2022-10" db="EMBL/GenBank/DDBJ databases">
        <title>Two novel species of Flavobacterium.</title>
        <authorList>
            <person name="Liu Q."/>
            <person name="Xin Y.-H."/>
        </authorList>
    </citation>
    <scope>NUCLEOTIDE SEQUENCE</scope>
    <source>
        <strain evidence="5">LS1R49</strain>
    </source>
</reference>
<evidence type="ECO:0000256" key="1">
    <source>
        <dbReference type="ARBA" id="ARBA00006641"/>
    </source>
</evidence>
<protein>
    <submittedName>
        <fullName evidence="5">Uncharacterized protein</fullName>
    </submittedName>
</protein>
<dbReference type="GO" id="GO:0008234">
    <property type="term" value="F:cysteine-type peptidase activity"/>
    <property type="evidence" value="ECO:0007669"/>
    <property type="project" value="UniProtKB-KW"/>
</dbReference>
<name>A0A9X3C7C3_9FLAO</name>
<dbReference type="Pfam" id="PF01470">
    <property type="entry name" value="Peptidase_C15"/>
    <property type="match status" value="1"/>
</dbReference>
<proteinExistence type="inferred from homology"/>
<gene>
    <name evidence="5" type="ORF">OIU83_10690</name>
</gene>
<dbReference type="RefSeq" id="WP_264206247.1">
    <property type="nucleotide sequence ID" value="NZ_JAOZEW010000010.1"/>
</dbReference>
<evidence type="ECO:0000313" key="5">
    <source>
        <dbReference type="EMBL" id="MCV9928123.1"/>
    </source>
</evidence>
<comment type="similarity">
    <text evidence="1">Belongs to the peptidase C15 family.</text>
</comment>
<keyword evidence="4" id="KW-0788">Thiol protease</keyword>
<dbReference type="InterPro" id="IPR036440">
    <property type="entry name" value="Peptidase_C15-like_sf"/>
</dbReference>
<evidence type="ECO:0000313" key="6">
    <source>
        <dbReference type="Proteomes" id="UP001151079"/>
    </source>
</evidence>
<organism evidence="5 6">
    <name type="scientific">Flavobacterium shii</name>
    <dbReference type="NCBI Taxonomy" id="2987687"/>
    <lineage>
        <taxon>Bacteria</taxon>
        <taxon>Pseudomonadati</taxon>
        <taxon>Bacteroidota</taxon>
        <taxon>Flavobacteriia</taxon>
        <taxon>Flavobacteriales</taxon>
        <taxon>Flavobacteriaceae</taxon>
        <taxon>Flavobacterium</taxon>
    </lineage>
</organism>
<accession>A0A9X3C7C3</accession>
<dbReference type="GO" id="GO:0006508">
    <property type="term" value="P:proteolysis"/>
    <property type="evidence" value="ECO:0007669"/>
    <property type="project" value="UniProtKB-KW"/>
</dbReference>
<evidence type="ECO:0000256" key="4">
    <source>
        <dbReference type="ARBA" id="ARBA00022807"/>
    </source>
</evidence>
<dbReference type="SUPFAM" id="SSF53182">
    <property type="entry name" value="Pyrrolidone carboxyl peptidase (pyroglutamate aminopeptidase)"/>
    <property type="match status" value="1"/>
</dbReference>
<dbReference type="InterPro" id="IPR016125">
    <property type="entry name" value="Peptidase_C15-like"/>
</dbReference>
<dbReference type="EMBL" id="JAOZEW010000010">
    <property type="protein sequence ID" value="MCV9928123.1"/>
    <property type="molecule type" value="Genomic_DNA"/>
</dbReference>
<evidence type="ECO:0000256" key="2">
    <source>
        <dbReference type="ARBA" id="ARBA00022670"/>
    </source>
</evidence>
<keyword evidence="2" id="KW-0645">Protease</keyword>
<keyword evidence="6" id="KW-1185">Reference proteome</keyword>
<comment type="caution">
    <text evidence="5">The sequence shown here is derived from an EMBL/GenBank/DDBJ whole genome shotgun (WGS) entry which is preliminary data.</text>
</comment>
<dbReference type="Gene3D" id="3.40.630.20">
    <property type="entry name" value="Peptidase C15, pyroglutamyl peptidase I-like"/>
    <property type="match status" value="1"/>
</dbReference>
<keyword evidence="3" id="KW-0378">Hydrolase</keyword>